<accession>A0AAW4K689</accession>
<dbReference type="AlphaFoldDB" id="A0AAW4K689"/>
<sequence>MTVAKRRFHEEIGIEKVVFEFYKGSLMEELIILTNKILIKDACVICRFEFFFHKLFWSKR</sequence>
<reference evidence="1" key="1">
    <citation type="submission" date="2021-03" db="EMBL/GenBank/DDBJ databases">
        <title>Comparative genomic analysis of European sttrains of Leptospira interrogans serovars Copenhageni and Icterohaemorrhagiae.</title>
        <authorList>
            <person name="Arent Z."/>
            <person name="Gurgul A."/>
            <person name="Jasielczuk I."/>
            <person name="Pardyak L."/>
        </authorList>
    </citation>
    <scope>NUCLEOTIDE SEQUENCE</scope>
    <source>
        <strain evidence="1">X240</strain>
    </source>
</reference>
<evidence type="ECO:0000313" key="2">
    <source>
        <dbReference type="Proteomes" id="UP000670463"/>
    </source>
</evidence>
<dbReference type="EMBL" id="JAGGCK010000021">
    <property type="protein sequence ID" value="MBO8016626.1"/>
    <property type="molecule type" value="Genomic_DNA"/>
</dbReference>
<proteinExistence type="predicted"/>
<name>A0AAW4K689_LEPIR</name>
<protein>
    <submittedName>
        <fullName evidence="1">Uncharacterized protein</fullName>
    </submittedName>
</protein>
<dbReference type="RefSeq" id="WP_208836291.1">
    <property type="nucleotide sequence ID" value="NZ_JAGGCK010000021.1"/>
</dbReference>
<evidence type="ECO:0000313" key="1">
    <source>
        <dbReference type="EMBL" id="MBO8016626.1"/>
    </source>
</evidence>
<dbReference type="Proteomes" id="UP000670463">
    <property type="component" value="Unassembled WGS sequence"/>
</dbReference>
<gene>
    <name evidence="1" type="ORF">J6377_12660</name>
</gene>
<organism evidence="1 2">
    <name type="scientific">Leptospira interrogans serovar Icterohaemorrhagiae</name>
    <dbReference type="NCBI Taxonomy" id="90062"/>
    <lineage>
        <taxon>Bacteria</taxon>
        <taxon>Pseudomonadati</taxon>
        <taxon>Spirochaetota</taxon>
        <taxon>Spirochaetia</taxon>
        <taxon>Leptospirales</taxon>
        <taxon>Leptospiraceae</taxon>
        <taxon>Leptospira</taxon>
    </lineage>
</organism>
<comment type="caution">
    <text evidence="1">The sequence shown here is derived from an EMBL/GenBank/DDBJ whole genome shotgun (WGS) entry which is preliminary data.</text>
</comment>